<name>A0A6B3LH41_9BACT</name>
<gene>
    <name evidence="1" type="ORF">G3M56_009220</name>
</gene>
<evidence type="ECO:0000313" key="1">
    <source>
        <dbReference type="EMBL" id="QQL44073.1"/>
    </source>
</evidence>
<accession>A0A6B3LH41</accession>
<protein>
    <submittedName>
        <fullName evidence="1">Uncharacterized protein</fullName>
    </submittedName>
</protein>
<keyword evidence="2" id="KW-1185">Reference proteome</keyword>
<proteinExistence type="predicted"/>
<dbReference type="Proteomes" id="UP000475117">
    <property type="component" value="Chromosome"/>
</dbReference>
<dbReference type="EMBL" id="CP066776">
    <property type="protein sequence ID" value="QQL44073.1"/>
    <property type="molecule type" value="Genomic_DNA"/>
</dbReference>
<dbReference type="KEGG" id="soa:G3M56_009220"/>
<organism evidence="1 2">
    <name type="scientific">Sulfuriroseicoccus oceanibius</name>
    <dbReference type="NCBI Taxonomy" id="2707525"/>
    <lineage>
        <taxon>Bacteria</taxon>
        <taxon>Pseudomonadati</taxon>
        <taxon>Verrucomicrobiota</taxon>
        <taxon>Verrucomicrobiia</taxon>
        <taxon>Verrucomicrobiales</taxon>
        <taxon>Verrucomicrobiaceae</taxon>
        <taxon>Sulfuriroseicoccus</taxon>
    </lineage>
</organism>
<reference evidence="1 2" key="1">
    <citation type="submission" date="2020-12" db="EMBL/GenBank/DDBJ databases">
        <title>Sulforoseuscoccus oceanibium gen. nov., sp. nov., a representative of the phylum Verrucomicrobia with special cytoplasmic membrane, and proposal of Sulforoseuscoccusaceae fam. nov.</title>
        <authorList>
            <person name="Xi F."/>
        </authorList>
    </citation>
    <scope>NUCLEOTIDE SEQUENCE [LARGE SCALE GENOMIC DNA]</scope>
    <source>
        <strain evidence="1 2">T37</strain>
    </source>
</reference>
<dbReference type="AlphaFoldDB" id="A0A6B3LH41"/>
<sequence>MSTLPNAVLALADAFNDIRRPKGVPCLWDISPEELSAYQHHEFDHGGWVAEYLYFLPRTMHAGVIEDDWWFIPEVTGQRIAETDPESWPLRRAEALDHFLTSVFESSRTRADTGSTIDSWICAIALMGKDVRPFLAKVEESHDLILKYYAENADNLNQTSLSNAFWKSSPDKGRQVVDWFLSKNVRDLIERSYGIRL</sequence>
<evidence type="ECO:0000313" key="2">
    <source>
        <dbReference type="Proteomes" id="UP000475117"/>
    </source>
</evidence>
<dbReference type="RefSeq" id="WP_164365734.1">
    <property type="nucleotide sequence ID" value="NZ_CP066776.1"/>
</dbReference>